<dbReference type="Proteomes" id="UP000298663">
    <property type="component" value="Unassembled WGS sequence"/>
</dbReference>
<dbReference type="AlphaFoldDB" id="A0A4U5MH96"/>
<gene>
    <name evidence="2" type="ORF">L596_024599</name>
</gene>
<keyword evidence="3" id="KW-1185">Reference proteome</keyword>
<evidence type="ECO:0000313" key="3">
    <source>
        <dbReference type="Proteomes" id="UP000298663"/>
    </source>
</evidence>
<feature type="region of interest" description="Disordered" evidence="1">
    <location>
        <begin position="1"/>
        <end position="50"/>
    </location>
</feature>
<protein>
    <submittedName>
        <fullName evidence="2">Uncharacterized protein</fullName>
    </submittedName>
</protein>
<proteinExistence type="predicted"/>
<sequence>MRRTDCGNKERDSMTCEQIQKEKLRKQKERDNMTCEQTQKKGKEKLRKQKDRAMQFKNRVAFATKFMVRFHHNIGNAINPATQETHRNGQLYYIDTAVATELRMTHKQKRS</sequence>
<name>A0A4U5MH96_STECR</name>
<reference evidence="2 3" key="2">
    <citation type="journal article" date="2019" name="G3 (Bethesda)">
        <title>Hybrid Assembly of the Genome of the Entomopathogenic Nematode Steinernema carpocapsae Identifies the X-Chromosome.</title>
        <authorList>
            <person name="Serra L."/>
            <person name="Macchietto M."/>
            <person name="Macias-Munoz A."/>
            <person name="McGill C.J."/>
            <person name="Rodriguez I.M."/>
            <person name="Rodriguez B."/>
            <person name="Murad R."/>
            <person name="Mortazavi A."/>
        </authorList>
    </citation>
    <scope>NUCLEOTIDE SEQUENCE [LARGE SCALE GENOMIC DNA]</scope>
    <source>
        <strain evidence="2 3">ALL</strain>
    </source>
</reference>
<accession>A0A4U5MH96</accession>
<reference evidence="2 3" key="1">
    <citation type="journal article" date="2015" name="Genome Biol.">
        <title>Comparative genomics of Steinernema reveals deeply conserved gene regulatory networks.</title>
        <authorList>
            <person name="Dillman A.R."/>
            <person name="Macchietto M."/>
            <person name="Porter C.F."/>
            <person name="Rogers A."/>
            <person name="Williams B."/>
            <person name="Antoshechkin I."/>
            <person name="Lee M.M."/>
            <person name="Goodwin Z."/>
            <person name="Lu X."/>
            <person name="Lewis E.E."/>
            <person name="Goodrich-Blair H."/>
            <person name="Stock S.P."/>
            <person name="Adams B.J."/>
            <person name="Sternberg P.W."/>
            <person name="Mortazavi A."/>
        </authorList>
    </citation>
    <scope>NUCLEOTIDE SEQUENCE [LARGE SCALE GENOMIC DNA]</scope>
    <source>
        <strain evidence="2 3">ALL</strain>
    </source>
</reference>
<organism evidence="2 3">
    <name type="scientific">Steinernema carpocapsae</name>
    <name type="common">Entomopathogenic nematode</name>
    <dbReference type="NCBI Taxonomy" id="34508"/>
    <lineage>
        <taxon>Eukaryota</taxon>
        <taxon>Metazoa</taxon>
        <taxon>Ecdysozoa</taxon>
        <taxon>Nematoda</taxon>
        <taxon>Chromadorea</taxon>
        <taxon>Rhabditida</taxon>
        <taxon>Tylenchina</taxon>
        <taxon>Panagrolaimomorpha</taxon>
        <taxon>Strongyloidoidea</taxon>
        <taxon>Steinernematidae</taxon>
        <taxon>Steinernema</taxon>
    </lineage>
</organism>
<evidence type="ECO:0000313" key="2">
    <source>
        <dbReference type="EMBL" id="TKR68641.1"/>
    </source>
</evidence>
<feature type="compositionally biased region" description="Basic and acidic residues" evidence="1">
    <location>
        <begin position="1"/>
        <end position="41"/>
    </location>
</feature>
<dbReference type="EMBL" id="AZBU02000008">
    <property type="protein sequence ID" value="TKR68641.1"/>
    <property type="molecule type" value="Genomic_DNA"/>
</dbReference>
<evidence type="ECO:0000256" key="1">
    <source>
        <dbReference type="SAM" id="MobiDB-lite"/>
    </source>
</evidence>
<comment type="caution">
    <text evidence="2">The sequence shown here is derived from an EMBL/GenBank/DDBJ whole genome shotgun (WGS) entry which is preliminary data.</text>
</comment>